<evidence type="ECO:0000313" key="3">
    <source>
        <dbReference type="Proteomes" id="UP000426235"/>
    </source>
</evidence>
<keyword evidence="3" id="KW-1185">Reference proteome</keyword>
<name>A0A6I6GVG0_9PSED</name>
<feature type="transmembrane region" description="Helical" evidence="1">
    <location>
        <begin position="12"/>
        <end position="31"/>
    </location>
</feature>
<dbReference type="AlphaFoldDB" id="A0A6I6GVG0"/>
<protein>
    <submittedName>
        <fullName evidence="2">Uncharacterized protein</fullName>
    </submittedName>
</protein>
<gene>
    <name evidence="2" type="ORF">GPJ81_17940</name>
</gene>
<keyword evidence="1" id="KW-1133">Transmembrane helix</keyword>
<evidence type="ECO:0000313" key="2">
    <source>
        <dbReference type="EMBL" id="QGW78483.1"/>
    </source>
</evidence>
<reference evidence="2" key="1">
    <citation type="submission" date="2019-12" db="EMBL/GenBank/DDBJ databases">
        <title>Hybrid Genome Assemblies of two High G+C Isolates from Undergraduate Microbiology Courses.</title>
        <authorList>
            <person name="Ne Ville C.J."/>
            <person name="Enright D."/>
            <person name="Hernandez I."/>
            <person name="Dodsworth J."/>
            <person name="Orwin P.M."/>
        </authorList>
    </citation>
    <scope>NUCLEOTIDE SEQUENCE [LARGE SCALE GENOMIC DNA]</scope>
    <source>
        <strain evidence="2">Neo</strain>
    </source>
</reference>
<keyword evidence="1" id="KW-0472">Membrane</keyword>
<organism evidence="2 3">
    <name type="scientific">Pseudomonas alkylphenolica</name>
    <dbReference type="NCBI Taxonomy" id="237609"/>
    <lineage>
        <taxon>Bacteria</taxon>
        <taxon>Pseudomonadati</taxon>
        <taxon>Pseudomonadota</taxon>
        <taxon>Gammaproteobacteria</taxon>
        <taxon>Pseudomonadales</taxon>
        <taxon>Pseudomonadaceae</taxon>
        <taxon>Pseudomonas</taxon>
    </lineage>
</organism>
<accession>A0A6I6GVG0</accession>
<sequence length="265" mass="29918">MQKQTPKWLELFITAFSAKGLVALAWWMGALHAERIRGLQRSYPFLAVTGDADSGNTTLLQILWKLLGSEDPVSISPAHIGRMRHANHAVNWPVVIEDIGRSKYQFDWDQLKTCYNGDTIIRARSGQDDHKFQGALVIVGNPQLSEAMCSRFVFVRLDRTLNSERSRQAQEELLALPVDQFTDFKTQATRADDQVLHKLNQLTQRYIDLLQEESEGAIKSRAALNHAQLMSLIDALQDLYLIPPGQEVLALARVLCMAEETYTPS</sequence>
<dbReference type="EMBL" id="CP046621">
    <property type="protein sequence ID" value="QGW78483.1"/>
    <property type="molecule type" value="Genomic_DNA"/>
</dbReference>
<dbReference type="Proteomes" id="UP000426235">
    <property type="component" value="Chromosome"/>
</dbReference>
<proteinExistence type="predicted"/>
<keyword evidence="1" id="KW-0812">Transmembrane</keyword>
<dbReference type="RefSeq" id="WP_157193351.1">
    <property type="nucleotide sequence ID" value="NZ_CP046621.1"/>
</dbReference>
<evidence type="ECO:0000256" key="1">
    <source>
        <dbReference type="SAM" id="Phobius"/>
    </source>
</evidence>